<proteinExistence type="predicted"/>
<dbReference type="AlphaFoldDB" id="U9UL34"/>
<sequence>MDNGLIWMDLGLSLLRYLAKHQKSALYIFTNYNTMLFYVLPNISASSDHIEVHNSSFELSQCNDLNELLYNST</sequence>
<gene>
    <name evidence="1" type="ORF">GLOINDRAFT_19739</name>
</gene>
<accession>U9UL34</accession>
<organism evidence="1">
    <name type="scientific">Rhizophagus irregularis (strain DAOM 181602 / DAOM 197198 / MUCL 43194)</name>
    <name type="common">Arbuscular mycorrhizal fungus</name>
    <name type="synonym">Glomus intraradices</name>
    <dbReference type="NCBI Taxonomy" id="747089"/>
    <lineage>
        <taxon>Eukaryota</taxon>
        <taxon>Fungi</taxon>
        <taxon>Fungi incertae sedis</taxon>
        <taxon>Mucoromycota</taxon>
        <taxon>Glomeromycotina</taxon>
        <taxon>Glomeromycetes</taxon>
        <taxon>Glomerales</taxon>
        <taxon>Glomeraceae</taxon>
        <taxon>Rhizophagus</taxon>
    </lineage>
</organism>
<dbReference type="HOGENOM" id="CLU_2706088_0_0_1"/>
<reference evidence="1" key="1">
    <citation type="submission" date="2013-07" db="EMBL/GenBank/DDBJ databases">
        <title>The genome of an arbuscular mycorrhizal fungus provides insights into the evolution of the oldest plant symbiosis.</title>
        <authorList>
            <consortium name="DOE Joint Genome Institute"/>
            <person name="Tisserant E."/>
            <person name="Malbreil M."/>
            <person name="Kuo A."/>
            <person name="Kohler A."/>
            <person name="Symeonidi A."/>
            <person name="Balestrini R."/>
            <person name="Charron P."/>
            <person name="Duensing N."/>
            <person name="Frei-dit-Frey N."/>
            <person name="Gianinazzi-Pearson V."/>
            <person name="Gilbert B."/>
            <person name="Handa Y."/>
            <person name="Hijri M."/>
            <person name="Kaul R."/>
            <person name="Kawaguchi M."/>
            <person name="Krajinski F."/>
            <person name="Lammers P."/>
            <person name="Lapierre D."/>
            <person name="Masclaux F.G."/>
            <person name="Murat C."/>
            <person name="Morin E."/>
            <person name="Ndikumana S."/>
            <person name="Pagni M."/>
            <person name="Petitpierre D."/>
            <person name="Requena N."/>
            <person name="Rosikiewicz P."/>
            <person name="Riley R."/>
            <person name="Saito K."/>
            <person name="San Clemente H."/>
            <person name="Shapiro H."/>
            <person name="van Tuinen D."/>
            <person name="Becard G."/>
            <person name="Bonfante P."/>
            <person name="Paszkowski U."/>
            <person name="Shachar-Hill Y."/>
            <person name="Young J.P."/>
            <person name="Sanders I.R."/>
            <person name="Henrissat B."/>
            <person name="Rensing S.A."/>
            <person name="Grigoriev I.V."/>
            <person name="Corradi N."/>
            <person name="Roux C."/>
            <person name="Martin F."/>
        </authorList>
    </citation>
    <scope>NUCLEOTIDE SEQUENCE</scope>
    <source>
        <strain evidence="1">DAOM 197198</strain>
    </source>
</reference>
<protein>
    <submittedName>
        <fullName evidence="1">Uncharacterized protein</fullName>
    </submittedName>
</protein>
<name>U9UL34_RHIID</name>
<dbReference type="EMBL" id="KI278380">
    <property type="protein sequence ID" value="ESA19288.1"/>
    <property type="molecule type" value="Genomic_DNA"/>
</dbReference>
<evidence type="ECO:0000313" key="1">
    <source>
        <dbReference type="EMBL" id="ESA19288.1"/>
    </source>
</evidence>